<accession>X1KJJ9</accession>
<dbReference type="AlphaFoldDB" id="X1KJJ9"/>
<protein>
    <submittedName>
        <fullName evidence="1">Uncharacterized protein</fullName>
    </submittedName>
</protein>
<proteinExistence type="predicted"/>
<reference evidence="1" key="1">
    <citation type="journal article" date="2014" name="Front. Microbiol.">
        <title>High frequency of phylogenetically diverse reductive dehalogenase-homologous genes in deep subseafloor sedimentary metagenomes.</title>
        <authorList>
            <person name="Kawai M."/>
            <person name="Futagami T."/>
            <person name="Toyoda A."/>
            <person name="Takaki Y."/>
            <person name="Nishi S."/>
            <person name="Hori S."/>
            <person name="Arai W."/>
            <person name="Tsubouchi T."/>
            <person name="Morono Y."/>
            <person name="Uchiyama I."/>
            <person name="Ito T."/>
            <person name="Fujiyama A."/>
            <person name="Inagaki F."/>
            <person name="Takami H."/>
        </authorList>
    </citation>
    <scope>NUCLEOTIDE SEQUENCE</scope>
    <source>
        <strain evidence="1">Expedition CK06-06</strain>
    </source>
</reference>
<dbReference type="EMBL" id="BARV01002197">
    <property type="protein sequence ID" value="GAH90319.1"/>
    <property type="molecule type" value="Genomic_DNA"/>
</dbReference>
<comment type="caution">
    <text evidence="1">The sequence shown here is derived from an EMBL/GenBank/DDBJ whole genome shotgun (WGS) entry which is preliminary data.</text>
</comment>
<organism evidence="1">
    <name type="scientific">marine sediment metagenome</name>
    <dbReference type="NCBI Taxonomy" id="412755"/>
    <lineage>
        <taxon>unclassified sequences</taxon>
        <taxon>metagenomes</taxon>
        <taxon>ecological metagenomes</taxon>
    </lineage>
</organism>
<evidence type="ECO:0000313" key="1">
    <source>
        <dbReference type="EMBL" id="GAH90319.1"/>
    </source>
</evidence>
<feature type="non-terminal residue" evidence="1">
    <location>
        <position position="1"/>
    </location>
</feature>
<sequence>STSKISETAWTMFLQRYENWLLAKQDLGIIVNDEGYDKMLRLLSRKMRVYNPIPSHYGGYYYGASGKNY</sequence>
<gene>
    <name evidence="1" type="ORF">S06H3_05818</name>
</gene>
<name>X1KJJ9_9ZZZZ</name>